<dbReference type="EMBL" id="CATNWA010000231">
    <property type="protein sequence ID" value="CAI9534838.1"/>
    <property type="molecule type" value="Genomic_DNA"/>
</dbReference>
<evidence type="ECO:0000313" key="1">
    <source>
        <dbReference type="EMBL" id="CAI9534838.1"/>
    </source>
</evidence>
<reference evidence="1" key="1">
    <citation type="submission" date="2023-05" db="EMBL/GenBank/DDBJ databases">
        <authorList>
            <person name="Stuckert A."/>
        </authorList>
    </citation>
    <scope>NUCLEOTIDE SEQUENCE</scope>
</reference>
<protein>
    <submittedName>
        <fullName evidence="1">Uncharacterized protein</fullName>
    </submittedName>
</protein>
<keyword evidence="2" id="KW-1185">Reference proteome</keyword>
<sequence>MQGPPGRADIVNAGSSGESGCSVVNAGSAGSGCSECGGPERLDVVITGFSNILSLDKIFSDWVYVLFNMQCTVCNLVVCM</sequence>
<feature type="non-terminal residue" evidence="1">
    <location>
        <position position="80"/>
    </location>
</feature>
<dbReference type="PROSITE" id="PS51257">
    <property type="entry name" value="PROKAR_LIPOPROTEIN"/>
    <property type="match status" value="1"/>
</dbReference>
<organism evidence="1 2">
    <name type="scientific">Staurois parvus</name>
    <dbReference type="NCBI Taxonomy" id="386267"/>
    <lineage>
        <taxon>Eukaryota</taxon>
        <taxon>Metazoa</taxon>
        <taxon>Chordata</taxon>
        <taxon>Craniata</taxon>
        <taxon>Vertebrata</taxon>
        <taxon>Euteleostomi</taxon>
        <taxon>Amphibia</taxon>
        <taxon>Batrachia</taxon>
        <taxon>Anura</taxon>
        <taxon>Neobatrachia</taxon>
        <taxon>Ranoidea</taxon>
        <taxon>Ranidae</taxon>
        <taxon>Staurois</taxon>
    </lineage>
</organism>
<dbReference type="Proteomes" id="UP001162483">
    <property type="component" value="Unassembled WGS sequence"/>
</dbReference>
<gene>
    <name evidence="1" type="ORF">SPARVUS_LOCUS725773</name>
</gene>
<accession>A0ABN9AGV6</accession>
<evidence type="ECO:0000313" key="2">
    <source>
        <dbReference type="Proteomes" id="UP001162483"/>
    </source>
</evidence>
<proteinExistence type="predicted"/>
<comment type="caution">
    <text evidence="1">The sequence shown here is derived from an EMBL/GenBank/DDBJ whole genome shotgun (WGS) entry which is preliminary data.</text>
</comment>
<name>A0ABN9AGV6_9NEOB</name>